<reference evidence="2 3" key="2">
    <citation type="submission" date="2018-11" db="EMBL/GenBank/DDBJ databases">
        <authorList>
            <consortium name="Pathogen Informatics"/>
        </authorList>
    </citation>
    <scope>NUCLEOTIDE SEQUENCE [LARGE SCALE GENOMIC DNA]</scope>
</reference>
<name>A0A0R3XCV6_HYDTA</name>
<organism evidence="4">
    <name type="scientific">Hydatigena taeniaeformis</name>
    <name type="common">Feline tapeworm</name>
    <name type="synonym">Taenia taeniaeformis</name>
    <dbReference type="NCBI Taxonomy" id="6205"/>
    <lineage>
        <taxon>Eukaryota</taxon>
        <taxon>Metazoa</taxon>
        <taxon>Spiralia</taxon>
        <taxon>Lophotrochozoa</taxon>
        <taxon>Platyhelminthes</taxon>
        <taxon>Cestoda</taxon>
        <taxon>Eucestoda</taxon>
        <taxon>Cyclophyllidea</taxon>
        <taxon>Taeniidae</taxon>
        <taxon>Hydatigera</taxon>
    </lineage>
</organism>
<proteinExistence type="predicted"/>
<dbReference type="STRING" id="6205.A0A0R3XCV6"/>
<feature type="compositionally biased region" description="Low complexity" evidence="1">
    <location>
        <begin position="47"/>
        <end position="58"/>
    </location>
</feature>
<gene>
    <name evidence="2" type="ORF">TTAC_LOCUS11366</name>
</gene>
<dbReference type="WBParaSite" id="TTAC_0001138301-mRNA-1">
    <property type="protein sequence ID" value="TTAC_0001138301-mRNA-1"/>
    <property type="gene ID" value="TTAC_0001138301"/>
</dbReference>
<accession>A0A0R3XCV6</accession>
<sequence>MLSRVEKLRQKFVFPASIASQFSDIHAGNGFREFFKQRTIQRQHAETTSTSDTSPNDSARLSRRHRRGVLPDVETLTLEALLKPLFQLARADPLGCGSILLGLIFEAVIASATPSSSGDAFVKGLGDTLGGLLSRGQTVCLPLLWYLSGLEGRILSLLPEPAVLAASAISAGLPAIGTLTMEEAFCAAAMRFSKSSCESLSTPSQWTATTRRFFTSSLTGFVLPHEEIEIASAESTNNQPAITTTVATCWWQLTRLYADLNLSNELLGWLCDRWITGSKSSHLLEHLGTAIVAKVFGDYEGAFMQFSDVRSSSIIVLP</sequence>
<feature type="region of interest" description="Disordered" evidence="1">
    <location>
        <begin position="42"/>
        <end position="64"/>
    </location>
</feature>
<keyword evidence="3" id="KW-1185">Reference proteome</keyword>
<evidence type="ECO:0000313" key="2">
    <source>
        <dbReference type="EMBL" id="VDM36346.1"/>
    </source>
</evidence>
<dbReference type="Proteomes" id="UP000274429">
    <property type="component" value="Unassembled WGS sequence"/>
</dbReference>
<protein>
    <submittedName>
        <fullName evidence="2 4">Uncharacterized protein</fullName>
    </submittedName>
</protein>
<evidence type="ECO:0000313" key="4">
    <source>
        <dbReference type="WBParaSite" id="TTAC_0001138301-mRNA-1"/>
    </source>
</evidence>
<evidence type="ECO:0000256" key="1">
    <source>
        <dbReference type="SAM" id="MobiDB-lite"/>
    </source>
</evidence>
<dbReference type="EMBL" id="UYWX01023788">
    <property type="protein sequence ID" value="VDM36346.1"/>
    <property type="molecule type" value="Genomic_DNA"/>
</dbReference>
<evidence type="ECO:0000313" key="3">
    <source>
        <dbReference type="Proteomes" id="UP000274429"/>
    </source>
</evidence>
<reference evidence="4" key="1">
    <citation type="submission" date="2017-02" db="UniProtKB">
        <authorList>
            <consortium name="WormBaseParasite"/>
        </authorList>
    </citation>
    <scope>IDENTIFICATION</scope>
</reference>
<dbReference type="AlphaFoldDB" id="A0A0R3XCV6"/>